<name>A0AC61PN88_9FIRM</name>
<proteinExistence type="predicted"/>
<organism evidence="1 2">
    <name type="scientific">Aristaeella lactis</name>
    <dbReference type="NCBI Taxonomy" id="3046383"/>
    <lineage>
        <taxon>Bacteria</taxon>
        <taxon>Bacillati</taxon>
        <taxon>Bacillota</taxon>
        <taxon>Clostridia</taxon>
        <taxon>Eubacteriales</taxon>
        <taxon>Aristaeellaceae</taxon>
        <taxon>Aristaeella</taxon>
    </lineage>
</organism>
<reference evidence="1" key="1">
    <citation type="submission" date="2017-04" db="EMBL/GenBank/DDBJ databases">
        <authorList>
            <person name="Varghese N."/>
            <person name="Submissions S."/>
        </authorList>
    </citation>
    <scope>NUCLEOTIDE SEQUENCE</scope>
    <source>
        <strain evidence="1">WTE2008</strain>
    </source>
</reference>
<evidence type="ECO:0000313" key="1">
    <source>
        <dbReference type="EMBL" id="SMC75817.1"/>
    </source>
</evidence>
<comment type="caution">
    <text evidence="1">The sequence shown here is derived from an EMBL/GenBank/DDBJ whole genome shotgun (WGS) entry which is preliminary data.</text>
</comment>
<accession>A0AC61PN88</accession>
<evidence type="ECO:0000313" key="2">
    <source>
        <dbReference type="Proteomes" id="UP000192328"/>
    </source>
</evidence>
<sequence>MSKQQSWTPARIIYAVLMSGLLLGYMAVIATYKDPTTTGTTFYFPGFVWVIRIITAVLAVWLGKLWKDKGFWLLMVYLLLKTVRVAVPNLQNLFIESVSDDLLTGLWVFCACYGLARVFSKEQLKKFLGINAALWTAGMVANSCLGIYAAWKDQWIYTIGEGAIWGLVDGRLWLTYYVTNSGSVLSVSVLVALSCIFILKNKTGKLLYFLSLIPMMIALSLTDSRCAQVTVATGIAVLIGLFVLYKLRDRFREKGKKEWKAWIPAIAVTGVVFVAVVLCSMKTISLFNQARTRGLLIPHALADTGDGGTLVSNRGYTGTNILTSRPMIWNAAIQIIKANPRYLLYGTSILNPMNEINASQWMTFKAAHCHCMPLMILLESGIPGVLLMGAFLVTIAVKMFRMIRDTSYTWDKTAIAIVISIAAGELIECFTWLRSGQTCVLPFFFVALGIISAAKSGRKTAE</sequence>
<keyword evidence="2" id="KW-1185">Reference proteome</keyword>
<dbReference type="EMBL" id="FWXZ01000005">
    <property type="protein sequence ID" value="SMC75817.1"/>
    <property type="molecule type" value="Genomic_DNA"/>
</dbReference>
<keyword evidence="1" id="KW-0436">Ligase</keyword>
<protein>
    <submittedName>
        <fullName evidence="1">O-antigen ligase like membrane protein</fullName>
    </submittedName>
</protein>
<gene>
    <name evidence="1" type="ORF">SAMN06297397_2336</name>
</gene>
<dbReference type="Proteomes" id="UP000192328">
    <property type="component" value="Unassembled WGS sequence"/>
</dbReference>